<dbReference type="AlphaFoldDB" id="G4TFF6"/>
<dbReference type="PANTHER" id="PTHR21396:SF2">
    <property type="entry name" value="LARGE RIBOSOMAL SUBUNIT PROTEIN ML43"/>
    <property type="match status" value="1"/>
</dbReference>
<keyword evidence="4" id="KW-0496">Mitochondrion</keyword>
<dbReference type="Gene3D" id="3.40.30.10">
    <property type="entry name" value="Glutaredoxin"/>
    <property type="match status" value="1"/>
</dbReference>
<dbReference type="STRING" id="1109443.G4TFF6"/>
<dbReference type="OrthoDB" id="88at2759"/>
<proteinExistence type="inferred from homology"/>
<dbReference type="OMA" id="WPSSANT"/>
<comment type="subcellular location">
    <subcellularLocation>
        <location evidence="1">Mitochondrion</location>
    </subcellularLocation>
</comment>
<protein>
    <recommendedName>
        <fullName evidence="6">Large ribosomal subunit protein mL43</fullName>
    </recommendedName>
</protein>
<reference evidence="9 10" key="1">
    <citation type="journal article" date="2011" name="PLoS Pathog.">
        <title>Endophytic Life Strategies Decoded by Genome and Transcriptome Analyses of the Mutualistic Root Symbiont Piriformospora indica.</title>
        <authorList>
            <person name="Zuccaro A."/>
            <person name="Lahrmann U."/>
            <person name="Guldener U."/>
            <person name="Langen G."/>
            <person name="Pfiffi S."/>
            <person name="Biedenkopf D."/>
            <person name="Wong P."/>
            <person name="Samans B."/>
            <person name="Grimm C."/>
            <person name="Basiewicz M."/>
            <person name="Murat C."/>
            <person name="Martin F."/>
            <person name="Kogel K.H."/>
        </authorList>
    </citation>
    <scope>NUCLEOTIDE SEQUENCE [LARGE SCALE GENOMIC DNA]</scope>
    <source>
        <strain evidence="9 10">DSM 11827</strain>
    </source>
</reference>
<dbReference type="Pfam" id="PF05047">
    <property type="entry name" value="L51_S25_CI-B8"/>
    <property type="match status" value="1"/>
</dbReference>
<dbReference type="Proteomes" id="UP000007148">
    <property type="component" value="Unassembled WGS sequence"/>
</dbReference>
<evidence type="ECO:0000259" key="8">
    <source>
        <dbReference type="SMART" id="SM00916"/>
    </source>
</evidence>
<dbReference type="HOGENOM" id="CLU_117700_1_0_1"/>
<evidence type="ECO:0000256" key="1">
    <source>
        <dbReference type="ARBA" id="ARBA00004173"/>
    </source>
</evidence>
<accession>G4TFF6</accession>
<dbReference type="PANTHER" id="PTHR21396">
    <property type="entry name" value="39S RIBOSOMAL PROTEIN L43"/>
    <property type="match status" value="1"/>
</dbReference>
<dbReference type="SMART" id="SM00916">
    <property type="entry name" value="L51_S25_CI-B8"/>
    <property type="match status" value="1"/>
</dbReference>
<evidence type="ECO:0000256" key="2">
    <source>
        <dbReference type="ARBA" id="ARBA00006073"/>
    </source>
</evidence>
<gene>
    <name evidence="9" type="ORF">PIIN_03989</name>
</gene>
<name>G4TFF6_SERID</name>
<comment type="caution">
    <text evidence="9">The sequence shown here is derived from an EMBL/GenBank/DDBJ whole genome shotgun (WGS) entry which is preliminary data.</text>
</comment>
<dbReference type="InterPro" id="IPR007741">
    <property type="entry name" value="Ribosomal_mL43/mS25/NADH_DH"/>
</dbReference>
<dbReference type="InParanoid" id="G4TFF6"/>
<dbReference type="eggNOG" id="KOG3445">
    <property type="taxonomic scope" value="Eukaryota"/>
</dbReference>
<keyword evidence="3" id="KW-0689">Ribosomal protein</keyword>
<dbReference type="InterPro" id="IPR036249">
    <property type="entry name" value="Thioredoxin-like_sf"/>
</dbReference>
<keyword evidence="5" id="KW-0687">Ribonucleoprotein</keyword>
<evidence type="ECO:0000313" key="10">
    <source>
        <dbReference type="Proteomes" id="UP000007148"/>
    </source>
</evidence>
<evidence type="ECO:0000256" key="3">
    <source>
        <dbReference type="ARBA" id="ARBA00022980"/>
    </source>
</evidence>
<keyword evidence="10" id="KW-1185">Reference proteome</keyword>
<dbReference type="GO" id="GO:0003735">
    <property type="term" value="F:structural constituent of ribosome"/>
    <property type="evidence" value="ECO:0007669"/>
    <property type="project" value="InterPro"/>
</dbReference>
<evidence type="ECO:0000256" key="6">
    <source>
        <dbReference type="ARBA" id="ARBA00035188"/>
    </source>
</evidence>
<comment type="similarity">
    <text evidence="2">Belongs to the mitochondrion-specific ribosomal protein mL43 family.</text>
</comment>
<evidence type="ECO:0000256" key="4">
    <source>
        <dbReference type="ARBA" id="ARBA00023128"/>
    </source>
</evidence>
<sequence length="174" mass="19459">MSTAQPTAKAVTRLRIRPPPPRKQGPRPTKLEPAFRPVPASQLVSSQGNGYNLYVPPLRKLVFEYCERSEQSARTRSYLLTHVEDLARANPHVEVVVKTRSHKPPVVRGLYLNNRDKVISLIGLEENGIVSKVKLILESTGAKIKPLKRDPVVSVTPSARGIWSSLHEQNPYDI</sequence>
<dbReference type="FunCoup" id="G4TFF6">
    <property type="interactions" value="129"/>
</dbReference>
<evidence type="ECO:0000313" key="9">
    <source>
        <dbReference type="EMBL" id="CCA70049.1"/>
    </source>
</evidence>
<feature type="region of interest" description="Disordered" evidence="7">
    <location>
        <begin position="1"/>
        <end position="34"/>
    </location>
</feature>
<dbReference type="SUPFAM" id="SSF52833">
    <property type="entry name" value="Thioredoxin-like"/>
    <property type="match status" value="1"/>
</dbReference>
<organism evidence="9 10">
    <name type="scientific">Serendipita indica (strain DSM 11827)</name>
    <name type="common">Root endophyte fungus</name>
    <name type="synonym">Piriformospora indica</name>
    <dbReference type="NCBI Taxonomy" id="1109443"/>
    <lineage>
        <taxon>Eukaryota</taxon>
        <taxon>Fungi</taxon>
        <taxon>Dikarya</taxon>
        <taxon>Basidiomycota</taxon>
        <taxon>Agaricomycotina</taxon>
        <taxon>Agaricomycetes</taxon>
        <taxon>Sebacinales</taxon>
        <taxon>Serendipitaceae</taxon>
        <taxon>Serendipita</taxon>
    </lineage>
</organism>
<feature type="domain" description="Ribosomal protein/NADH dehydrogenase" evidence="8">
    <location>
        <begin position="67"/>
        <end position="140"/>
    </location>
</feature>
<dbReference type="GO" id="GO:0032543">
    <property type="term" value="P:mitochondrial translation"/>
    <property type="evidence" value="ECO:0007669"/>
    <property type="project" value="InterPro"/>
</dbReference>
<evidence type="ECO:0000256" key="7">
    <source>
        <dbReference type="SAM" id="MobiDB-lite"/>
    </source>
</evidence>
<dbReference type="InterPro" id="IPR039927">
    <property type="entry name" value="Ribosomal_mL43"/>
</dbReference>
<dbReference type="EMBL" id="CAFZ01000071">
    <property type="protein sequence ID" value="CCA70049.1"/>
    <property type="molecule type" value="Genomic_DNA"/>
</dbReference>
<evidence type="ECO:0000256" key="5">
    <source>
        <dbReference type="ARBA" id="ARBA00023274"/>
    </source>
</evidence>
<dbReference type="GO" id="GO:0005762">
    <property type="term" value="C:mitochondrial large ribosomal subunit"/>
    <property type="evidence" value="ECO:0007669"/>
    <property type="project" value="TreeGrafter"/>
</dbReference>